<accession>A0AAW0JW56</accession>
<protein>
    <submittedName>
        <fullName evidence="3">Protein main-like 2</fullName>
    </submittedName>
</protein>
<feature type="domain" description="Aminotransferase-like plant mobile" evidence="2">
    <location>
        <begin position="1"/>
        <end position="113"/>
    </location>
</feature>
<evidence type="ECO:0000313" key="4">
    <source>
        <dbReference type="Proteomes" id="UP000237347"/>
    </source>
</evidence>
<dbReference type="InterPro" id="IPR044824">
    <property type="entry name" value="MAIN-like"/>
</dbReference>
<dbReference type="Pfam" id="PF10536">
    <property type="entry name" value="PMD"/>
    <property type="match status" value="1"/>
</dbReference>
<dbReference type="PANTHER" id="PTHR46033:SF8">
    <property type="entry name" value="PROTEIN MAINTENANCE OF MERISTEMS-LIKE"/>
    <property type="match status" value="1"/>
</dbReference>
<dbReference type="InterPro" id="IPR019557">
    <property type="entry name" value="AminoTfrase-like_pln_mobile"/>
</dbReference>
<dbReference type="PANTHER" id="PTHR46033">
    <property type="entry name" value="PROTEIN MAIN-LIKE 2"/>
    <property type="match status" value="1"/>
</dbReference>
<dbReference type="Proteomes" id="UP000237347">
    <property type="component" value="Unassembled WGS sequence"/>
</dbReference>
<dbReference type="AlphaFoldDB" id="A0AAW0JW56"/>
<name>A0AAW0JW56_QUESU</name>
<organism evidence="3 4">
    <name type="scientific">Quercus suber</name>
    <name type="common">Cork oak</name>
    <dbReference type="NCBI Taxonomy" id="58331"/>
    <lineage>
        <taxon>Eukaryota</taxon>
        <taxon>Viridiplantae</taxon>
        <taxon>Streptophyta</taxon>
        <taxon>Embryophyta</taxon>
        <taxon>Tracheophyta</taxon>
        <taxon>Spermatophyta</taxon>
        <taxon>Magnoliopsida</taxon>
        <taxon>eudicotyledons</taxon>
        <taxon>Gunneridae</taxon>
        <taxon>Pentapetalae</taxon>
        <taxon>rosids</taxon>
        <taxon>fabids</taxon>
        <taxon>Fagales</taxon>
        <taxon>Fagaceae</taxon>
        <taxon>Quercus</taxon>
    </lineage>
</organism>
<feature type="compositionally biased region" description="Polar residues" evidence="1">
    <location>
        <begin position="183"/>
        <end position="202"/>
    </location>
</feature>
<gene>
    <name evidence="3" type="ORF">CFP56_028218</name>
</gene>
<keyword evidence="4" id="KW-1185">Reference proteome</keyword>
<evidence type="ECO:0000259" key="2">
    <source>
        <dbReference type="Pfam" id="PF10536"/>
    </source>
</evidence>
<feature type="compositionally biased region" description="Low complexity" evidence="1">
    <location>
        <begin position="205"/>
        <end position="231"/>
    </location>
</feature>
<proteinExistence type="predicted"/>
<comment type="caution">
    <text evidence="3">The sequence shown here is derived from an EMBL/GenBank/DDBJ whole genome shotgun (WGS) entry which is preliminary data.</text>
</comment>
<feature type="region of interest" description="Disordered" evidence="1">
    <location>
        <begin position="160"/>
        <end position="234"/>
    </location>
</feature>
<evidence type="ECO:0000313" key="3">
    <source>
        <dbReference type="EMBL" id="KAK7830414.1"/>
    </source>
</evidence>
<sequence length="272" mass="29925">MLGDMLFMDKSGKWLSVMHLQFFSPISNGNNFSWGSAALSWLDRHLCNVSEKIAKQIGGALLLMQLWAWANFPQICPVMRHPHQALPPGPLSVRWKGAKCIIEHQTHVLRTYRMPPALLRQNQLKILCKPSFEIYTDCIDALKAVEVSGRLTLDDARVATNTSDPAAGCGQRASGRRGHGGRQSAQRHTSGWSQTPSPSMVHNDTYPPTSSTTSPLPTTHTSPPPTTSTAPADVHGRDEMRFMPSPAVVPLSLCIPSSSRQRHPPPTRGFTH</sequence>
<feature type="compositionally biased region" description="Basic residues" evidence="1">
    <location>
        <begin position="260"/>
        <end position="272"/>
    </location>
</feature>
<dbReference type="EMBL" id="PKMF04000463">
    <property type="protein sequence ID" value="KAK7830414.1"/>
    <property type="molecule type" value="Genomic_DNA"/>
</dbReference>
<dbReference type="GO" id="GO:0010073">
    <property type="term" value="P:meristem maintenance"/>
    <property type="evidence" value="ECO:0007669"/>
    <property type="project" value="InterPro"/>
</dbReference>
<evidence type="ECO:0000256" key="1">
    <source>
        <dbReference type="SAM" id="MobiDB-lite"/>
    </source>
</evidence>
<feature type="region of interest" description="Disordered" evidence="1">
    <location>
        <begin position="253"/>
        <end position="272"/>
    </location>
</feature>
<reference evidence="3 4" key="1">
    <citation type="journal article" date="2018" name="Sci. Data">
        <title>The draft genome sequence of cork oak.</title>
        <authorList>
            <person name="Ramos A.M."/>
            <person name="Usie A."/>
            <person name="Barbosa P."/>
            <person name="Barros P.M."/>
            <person name="Capote T."/>
            <person name="Chaves I."/>
            <person name="Simoes F."/>
            <person name="Abreu I."/>
            <person name="Carrasquinho I."/>
            <person name="Faro C."/>
            <person name="Guimaraes J.B."/>
            <person name="Mendonca D."/>
            <person name="Nobrega F."/>
            <person name="Rodrigues L."/>
            <person name="Saibo N.J.M."/>
            <person name="Varela M.C."/>
            <person name="Egas C."/>
            <person name="Matos J."/>
            <person name="Miguel C.M."/>
            <person name="Oliveira M.M."/>
            <person name="Ricardo C.P."/>
            <person name="Goncalves S."/>
        </authorList>
    </citation>
    <scope>NUCLEOTIDE SEQUENCE [LARGE SCALE GENOMIC DNA]</scope>
    <source>
        <strain evidence="4">cv. HL8</strain>
    </source>
</reference>